<feature type="compositionally biased region" description="Low complexity" evidence="5">
    <location>
        <begin position="9"/>
        <end position="19"/>
    </location>
</feature>
<dbReference type="Pfam" id="PF07690">
    <property type="entry name" value="MFS_1"/>
    <property type="match status" value="1"/>
</dbReference>
<dbReference type="FunFam" id="1.20.1720.10:FF:000012">
    <property type="entry name" value="MFS toxin efflux pump (AflT)"/>
    <property type="match status" value="1"/>
</dbReference>
<evidence type="ECO:0000313" key="9">
    <source>
        <dbReference type="Proteomes" id="UP000800200"/>
    </source>
</evidence>
<dbReference type="Gene3D" id="1.20.1250.20">
    <property type="entry name" value="MFS general substrate transporter like domains"/>
    <property type="match status" value="1"/>
</dbReference>
<sequence>MTEKETFASTSPSNNHQPSTPTPPPSPSYPSTTKTWLIMISLYLAIFLVALDKTILATAIPRITDAFSSLADIGWYGSSYMLTLCSFQLLWGRIYTFYSPKSVFLFSILVFEIGSAICGAAPTSAVFIIGRAIAGAGSSGISSGSIVIVMHTVPLAKRPIFQGLIGAVFGVASVVGPLLGGAFTERLSWRWCFWINLPCGAVSVTLLVLILRLPKKKEEEGRIPLRQQLRKLDPLGTALFLPSVVCLLLALQWGGTTYSWSNPRIIALMTLFPVLFAAFVGTQVWKKDTAQLPMQILTQRTIASSFLFTFTSQASMLVITYFIPLYFQALKSFAPLDSGLAILPLILLLMIGTILAGGLVQRFGYPAPFMLVSSILSAVGAGLISTWRIETGRGVWIGYQVLFGFGLGLGMQQPTMSAQIVLQRKDVPTGISLMFFGQNLGGAVFVSVAQNVFVSKLAGKLSQLPGQIFDRKTVVEMGATKVREMVPKELLGMVLEGYRVSLKGAFYVGLGLACVSLVGAVFVEWKSVKDGEKGVGGEKEESGNGKSVDGEVE</sequence>
<dbReference type="InterPro" id="IPR020846">
    <property type="entry name" value="MFS_dom"/>
</dbReference>
<name>A0A6A6DX00_9PEZI</name>
<feature type="transmembrane region" description="Helical" evidence="6">
    <location>
        <begin position="339"/>
        <end position="360"/>
    </location>
</feature>
<feature type="domain" description="Major facilitator superfamily (MFS) profile" evidence="7">
    <location>
        <begin position="38"/>
        <end position="528"/>
    </location>
</feature>
<evidence type="ECO:0000259" key="7">
    <source>
        <dbReference type="PROSITE" id="PS50850"/>
    </source>
</evidence>
<dbReference type="Gene3D" id="1.20.1720.10">
    <property type="entry name" value="Multidrug resistance protein D"/>
    <property type="match status" value="1"/>
</dbReference>
<dbReference type="InterPro" id="IPR036259">
    <property type="entry name" value="MFS_trans_sf"/>
</dbReference>
<keyword evidence="3 6" id="KW-1133">Transmembrane helix</keyword>
<dbReference type="SUPFAM" id="SSF103473">
    <property type="entry name" value="MFS general substrate transporter"/>
    <property type="match status" value="1"/>
</dbReference>
<feature type="transmembrane region" description="Helical" evidence="6">
    <location>
        <begin position="431"/>
        <end position="453"/>
    </location>
</feature>
<organism evidence="8 9">
    <name type="scientific">Zopfia rhizophila CBS 207.26</name>
    <dbReference type="NCBI Taxonomy" id="1314779"/>
    <lineage>
        <taxon>Eukaryota</taxon>
        <taxon>Fungi</taxon>
        <taxon>Dikarya</taxon>
        <taxon>Ascomycota</taxon>
        <taxon>Pezizomycotina</taxon>
        <taxon>Dothideomycetes</taxon>
        <taxon>Dothideomycetes incertae sedis</taxon>
        <taxon>Zopfiaceae</taxon>
        <taxon>Zopfia</taxon>
    </lineage>
</organism>
<dbReference type="InterPro" id="IPR011701">
    <property type="entry name" value="MFS"/>
</dbReference>
<dbReference type="PROSITE" id="PS50850">
    <property type="entry name" value="MFS"/>
    <property type="match status" value="1"/>
</dbReference>
<comment type="subcellular location">
    <subcellularLocation>
        <location evidence="1">Membrane</location>
        <topology evidence="1">Multi-pass membrane protein</topology>
    </subcellularLocation>
</comment>
<dbReference type="GO" id="GO:0022857">
    <property type="term" value="F:transmembrane transporter activity"/>
    <property type="evidence" value="ECO:0007669"/>
    <property type="project" value="InterPro"/>
</dbReference>
<evidence type="ECO:0000256" key="1">
    <source>
        <dbReference type="ARBA" id="ARBA00004141"/>
    </source>
</evidence>
<evidence type="ECO:0000256" key="6">
    <source>
        <dbReference type="SAM" id="Phobius"/>
    </source>
</evidence>
<keyword evidence="9" id="KW-1185">Reference proteome</keyword>
<evidence type="ECO:0000256" key="2">
    <source>
        <dbReference type="ARBA" id="ARBA00022692"/>
    </source>
</evidence>
<feature type="transmembrane region" description="Helical" evidence="6">
    <location>
        <begin position="306"/>
        <end position="327"/>
    </location>
</feature>
<dbReference type="PRINTS" id="PR01036">
    <property type="entry name" value="TCRTETB"/>
</dbReference>
<accession>A0A6A6DX00</accession>
<dbReference type="CDD" id="cd17502">
    <property type="entry name" value="MFS_Azr1_MDR_like"/>
    <property type="match status" value="1"/>
</dbReference>
<evidence type="ECO:0000256" key="4">
    <source>
        <dbReference type="ARBA" id="ARBA00023136"/>
    </source>
</evidence>
<feature type="transmembrane region" description="Helical" evidence="6">
    <location>
        <begin position="265"/>
        <end position="285"/>
    </location>
</feature>
<dbReference type="FunFam" id="1.20.1250.20:FF:000196">
    <property type="entry name" value="MFS toxin efflux pump (AflT)"/>
    <property type="match status" value="1"/>
</dbReference>
<feature type="compositionally biased region" description="Basic and acidic residues" evidence="5">
    <location>
        <begin position="531"/>
        <end position="543"/>
    </location>
</feature>
<dbReference type="OrthoDB" id="10021397at2759"/>
<feature type="transmembrane region" description="Helical" evidence="6">
    <location>
        <begin position="393"/>
        <end position="410"/>
    </location>
</feature>
<feature type="transmembrane region" description="Helical" evidence="6">
    <location>
        <begin position="367"/>
        <end position="387"/>
    </location>
</feature>
<feature type="transmembrane region" description="Helical" evidence="6">
    <location>
        <begin position="160"/>
        <end position="179"/>
    </location>
</feature>
<feature type="transmembrane region" description="Helical" evidence="6">
    <location>
        <begin position="128"/>
        <end position="148"/>
    </location>
</feature>
<feature type="transmembrane region" description="Helical" evidence="6">
    <location>
        <begin position="504"/>
        <end position="523"/>
    </location>
</feature>
<reference evidence="8" key="1">
    <citation type="journal article" date="2020" name="Stud. Mycol.">
        <title>101 Dothideomycetes genomes: a test case for predicting lifestyles and emergence of pathogens.</title>
        <authorList>
            <person name="Haridas S."/>
            <person name="Albert R."/>
            <person name="Binder M."/>
            <person name="Bloem J."/>
            <person name="Labutti K."/>
            <person name="Salamov A."/>
            <person name="Andreopoulos B."/>
            <person name="Baker S."/>
            <person name="Barry K."/>
            <person name="Bills G."/>
            <person name="Bluhm B."/>
            <person name="Cannon C."/>
            <person name="Castanera R."/>
            <person name="Culley D."/>
            <person name="Daum C."/>
            <person name="Ezra D."/>
            <person name="Gonzalez J."/>
            <person name="Henrissat B."/>
            <person name="Kuo A."/>
            <person name="Liang C."/>
            <person name="Lipzen A."/>
            <person name="Lutzoni F."/>
            <person name="Magnuson J."/>
            <person name="Mondo S."/>
            <person name="Nolan M."/>
            <person name="Ohm R."/>
            <person name="Pangilinan J."/>
            <person name="Park H.-J."/>
            <person name="Ramirez L."/>
            <person name="Alfaro M."/>
            <person name="Sun H."/>
            <person name="Tritt A."/>
            <person name="Yoshinaga Y."/>
            <person name="Zwiers L.-H."/>
            <person name="Turgeon B."/>
            <person name="Goodwin S."/>
            <person name="Spatafora J."/>
            <person name="Crous P."/>
            <person name="Grigoriev I."/>
        </authorList>
    </citation>
    <scope>NUCLEOTIDE SEQUENCE</scope>
    <source>
        <strain evidence="8">CBS 207.26</strain>
    </source>
</reference>
<evidence type="ECO:0000256" key="5">
    <source>
        <dbReference type="SAM" id="MobiDB-lite"/>
    </source>
</evidence>
<evidence type="ECO:0000313" key="8">
    <source>
        <dbReference type="EMBL" id="KAF2183553.1"/>
    </source>
</evidence>
<feature type="region of interest" description="Disordered" evidence="5">
    <location>
        <begin position="1"/>
        <end position="28"/>
    </location>
</feature>
<dbReference type="GO" id="GO:0005886">
    <property type="term" value="C:plasma membrane"/>
    <property type="evidence" value="ECO:0007669"/>
    <property type="project" value="TreeGrafter"/>
</dbReference>
<proteinExistence type="predicted"/>
<keyword evidence="2 6" id="KW-0812">Transmembrane</keyword>
<dbReference type="EMBL" id="ML994642">
    <property type="protein sequence ID" value="KAF2183553.1"/>
    <property type="molecule type" value="Genomic_DNA"/>
</dbReference>
<feature type="region of interest" description="Disordered" evidence="5">
    <location>
        <begin position="531"/>
        <end position="553"/>
    </location>
</feature>
<protein>
    <submittedName>
        <fullName evidence="8">MFS general substrate transporter</fullName>
    </submittedName>
</protein>
<gene>
    <name evidence="8" type="ORF">K469DRAFT_710746</name>
</gene>
<dbReference type="PANTHER" id="PTHR23501">
    <property type="entry name" value="MAJOR FACILITATOR SUPERFAMILY"/>
    <property type="match status" value="1"/>
</dbReference>
<keyword evidence="4 6" id="KW-0472">Membrane</keyword>
<feature type="transmembrane region" description="Helical" evidence="6">
    <location>
        <begin position="103"/>
        <end position="122"/>
    </location>
</feature>
<feature type="transmembrane region" description="Helical" evidence="6">
    <location>
        <begin position="232"/>
        <end position="253"/>
    </location>
</feature>
<feature type="transmembrane region" description="Helical" evidence="6">
    <location>
        <begin position="36"/>
        <end position="61"/>
    </location>
</feature>
<feature type="transmembrane region" description="Helical" evidence="6">
    <location>
        <begin position="191"/>
        <end position="211"/>
    </location>
</feature>
<feature type="transmembrane region" description="Helical" evidence="6">
    <location>
        <begin position="73"/>
        <end position="91"/>
    </location>
</feature>
<evidence type="ECO:0000256" key="3">
    <source>
        <dbReference type="ARBA" id="ARBA00022989"/>
    </source>
</evidence>
<dbReference type="PANTHER" id="PTHR23501:SF201">
    <property type="entry name" value="MFS AFLATOXIN EFFLUX PUMP"/>
    <property type="match status" value="1"/>
</dbReference>
<dbReference type="Proteomes" id="UP000800200">
    <property type="component" value="Unassembled WGS sequence"/>
</dbReference>
<dbReference type="AlphaFoldDB" id="A0A6A6DX00"/>